<organism evidence="1 2">
    <name type="scientific">Phaeosphaeria nodorum (strain SN15 / ATCC MYA-4574 / FGSC 10173)</name>
    <name type="common">Glume blotch fungus</name>
    <name type="synonym">Parastagonospora nodorum</name>
    <dbReference type="NCBI Taxonomy" id="321614"/>
    <lineage>
        <taxon>Eukaryota</taxon>
        <taxon>Fungi</taxon>
        <taxon>Dikarya</taxon>
        <taxon>Ascomycota</taxon>
        <taxon>Pezizomycotina</taxon>
        <taxon>Dothideomycetes</taxon>
        <taxon>Pleosporomycetidae</taxon>
        <taxon>Pleosporales</taxon>
        <taxon>Pleosporineae</taxon>
        <taxon>Phaeosphaeriaceae</taxon>
        <taxon>Parastagonospora</taxon>
    </lineage>
</organism>
<proteinExistence type="predicted"/>
<protein>
    <submittedName>
        <fullName evidence="1">Uncharacterized protein</fullName>
    </submittedName>
</protein>
<sequence>MSLAHEQGSMGGMSYSGSLPPYGVHKWEEADTSISLYTLCDIIRSM</sequence>
<dbReference type="RefSeq" id="XP_001799748.1">
    <property type="nucleotide sequence ID" value="XM_001799696.1"/>
</dbReference>
<dbReference type="KEGG" id="pno:SNOG_09455"/>
<dbReference type="Proteomes" id="UP000001055">
    <property type="component" value="Unassembled WGS sequence"/>
</dbReference>
<accession>Q0UFK9</accession>
<evidence type="ECO:0000313" key="1">
    <source>
        <dbReference type="EMBL" id="EAT82720.1"/>
    </source>
</evidence>
<gene>
    <name evidence="1" type="ORF">SNOG_09455</name>
</gene>
<name>Q0UFK9_PHANO</name>
<dbReference type="EMBL" id="CH445339">
    <property type="protein sequence ID" value="EAT82720.1"/>
    <property type="molecule type" value="Genomic_DNA"/>
</dbReference>
<dbReference type="GeneID" id="5976653"/>
<dbReference type="AlphaFoldDB" id="Q0UFK9"/>
<evidence type="ECO:0000313" key="2">
    <source>
        <dbReference type="Proteomes" id="UP000001055"/>
    </source>
</evidence>
<reference evidence="2" key="1">
    <citation type="journal article" date="2007" name="Plant Cell">
        <title>Dothideomycete-plant interactions illuminated by genome sequencing and EST analysis of the wheat pathogen Stagonospora nodorum.</title>
        <authorList>
            <person name="Hane J.K."/>
            <person name="Lowe R.G."/>
            <person name="Solomon P.S."/>
            <person name="Tan K.C."/>
            <person name="Schoch C.L."/>
            <person name="Spatafora J.W."/>
            <person name="Crous P.W."/>
            <person name="Kodira C."/>
            <person name="Birren B.W."/>
            <person name="Galagan J.E."/>
            <person name="Torriani S.F."/>
            <person name="McDonald B.A."/>
            <person name="Oliver R.P."/>
        </authorList>
    </citation>
    <scope>NUCLEOTIDE SEQUENCE [LARGE SCALE GENOMIC DNA]</scope>
    <source>
        <strain evidence="2">SN15 / ATCC MYA-4574 / FGSC 10173</strain>
    </source>
</reference>
<dbReference type="HOGENOM" id="CLU_3191534_0_0_1"/>
<dbReference type="InParanoid" id="Q0UFK9"/>